<dbReference type="InterPro" id="IPR013107">
    <property type="entry name" value="Acyl-CoA_DH_C"/>
</dbReference>
<proteinExistence type="inferred from homology"/>
<protein>
    <submittedName>
        <fullName evidence="5">Acyl-CoA dehydrogenase family protein</fullName>
    </submittedName>
</protein>
<dbReference type="Proteomes" id="UP001589709">
    <property type="component" value="Unassembled WGS sequence"/>
</dbReference>
<dbReference type="PANTHER" id="PTHR48083:SF19">
    <property type="entry name" value="FLAVIN-DEPENDENT MONOOXYGENASE, OXYGENASE SUBUNIT HSAA"/>
    <property type="match status" value="1"/>
</dbReference>
<dbReference type="Pfam" id="PF02771">
    <property type="entry name" value="Acyl-CoA_dh_N"/>
    <property type="match status" value="1"/>
</dbReference>
<organism evidence="5 6">
    <name type="scientific">Streptomyces cinereospinus</name>
    <dbReference type="NCBI Taxonomy" id="285561"/>
    <lineage>
        <taxon>Bacteria</taxon>
        <taxon>Bacillati</taxon>
        <taxon>Actinomycetota</taxon>
        <taxon>Actinomycetes</taxon>
        <taxon>Kitasatosporales</taxon>
        <taxon>Streptomycetaceae</taxon>
        <taxon>Streptomyces</taxon>
    </lineage>
</organism>
<evidence type="ECO:0000313" key="5">
    <source>
        <dbReference type="EMBL" id="MFB9467737.1"/>
    </source>
</evidence>
<comment type="caution">
    <text evidence="5">The sequence shown here is derived from an EMBL/GenBank/DDBJ whole genome shotgun (WGS) entry which is preliminary data.</text>
</comment>
<keyword evidence="6" id="KW-1185">Reference proteome</keyword>
<feature type="domain" description="Acyl-CoA dehydrogenase C-terminal" evidence="4">
    <location>
        <begin position="250"/>
        <end position="382"/>
    </location>
</feature>
<evidence type="ECO:0000256" key="1">
    <source>
        <dbReference type="ARBA" id="ARBA00023002"/>
    </source>
</evidence>
<dbReference type="PIRSF" id="PIRSF016578">
    <property type="entry name" value="HsaA"/>
    <property type="match status" value="1"/>
</dbReference>
<evidence type="ECO:0000259" key="4">
    <source>
        <dbReference type="Pfam" id="PF08028"/>
    </source>
</evidence>
<dbReference type="Gene3D" id="1.10.540.10">
    <property type="entry name" value="Acyl-CoA dehydrogenase/oxidase, N-terminal domain"/>
    <property type="match status" value="1"/>
</dbReference>
<dbReference type="InterPro" id="IPR046373">
    <property type="entry name" value="Acyl-CoA_Oxase/DH_mid-dom_sf"/>
</dbReference>
<name>A0ABV5NBS0_9ACTN</name>
<dbReference type="Pfam" id="PF08028">
    <property type="entry name" value="Acyl-CoA_dh_2"/>
    <property type="match status" value="1"/>
</dbReference>
<accession>A0ABV5NBS0</accession>
<dbReference type="SUPFAM" id="SSF47203">
    <property type="entry name" value="Acyl-CoA dehydrogenase C-terminal domain-like"/>
    <property type="match status" value="1"/>
</dbReference>
<comment type="similarity">
    <text evidence="2">Belongs to the HpaH/HsaA monooxygenase family.</text>
</comment>
<dbReference type="InterPro" id="IPR013786">
    <property type="entry name" value="AcylCoA_DH/ox_N"/>
</dbReference>
<gene>
    <name evidence="5" type="ORF">ACFF45_34940</name>
</gene>
<dbReference type="Gene3D" id="1.20.140.10">
    <property type="entry name" value="Butyryl-CoA Dehydrogenase, subunit A, domain 3"/>
    <property type="match status" value="1"/>
</dbReference>
<dbReference type="InterPro" id="IPR050741">
    <property type="entry name" value="Acyl-CoA_dehydrogenase"/>
</dbReference>
<evidence type="ECO:0000256" key="2">
    <source>
        <dbReference type="ARBA" id="ARBA00049661"/>
    </source>
</evidence>
<keyword evidence="1" id="KW-0560">Oxidoreductase</keyword>
<evidence type="ECO:0000259" key="3">
    <source>
        <dbReference type="Pfam" id="PF02771"/>
    </source>
</evidence>
<evidence type="ECO:0000313" key="6">
    <source>
        <dbReference type="Proteomes" id="UP001589709"/>
    </source>
</evidence>
<reference evidence="5 6" key="1">
    <citation type="submission" date="2024-09" db="EMBL/GenBank/DDBJ databases">
        <authorList>
            <person name="Sun Q."/>
            <person name="Mori K."/>
        </authorList>
    </citation>
    <scope>NUCLEOTIDE SEQUENCE [LARGE SCALE GENOMIC DNA]</scope>
    <source>
        <strain evidence="5 6">JCM 6917</strain>
    </source>
</reference>
<dbReference type="InterPro" id="IPR037069">
    <property type="entry name" value="AcylCoA_DH/ox_N_sf"/>
</dbReference>
<dbReference type="SUPFAM" id="SSF56645">
    <property type="entry name" value="Acyl-CoA dehydrogenase NM domain-like"/>
    <property type="match status" value="1"/>
</dbReference>
<dbReference type="InterPro" id="IPR009100">
    <property type="entry name" value="AcylCoA_DH/oxidase_NM_dom_sf"/>
</dbReference>
<dbReference type="EMBL" id="JBHMCY010000139">
    <property type="protein sequence ID" value="MFB9467737.1"/>
    <property type="molecule type" value="Genomic_DNA"/>
</dbReference>
<dbReference type="InterPro" id="IPR036250">
    <property type="entry name" value="AcylCo_DH-like_C"/>
</dbReference>
<feature type="domain" description="Acyl-CoA dehydrogenase/oxidase N-terminal" evidence="3">
    <location>
        <begin position="33"/>
        <end position="114"/>
    </location>
</feature>
<dbReference type="PANTHER" id="PTHR48083">
    <property type="entry name" value="MEDIUM-CHAIN SPECIFIC ACYL-COA DEHYDROGENASE, MITOCHONDRIAL-RELATED"/>
    <property type="match status" value="1"/>
</dbReference>
<dbReference type="Gene3D" id="2.40.110.10">
    <property type="entry name" value="Butyryl-CoA Dehydrogenase, subunit A, domain 2"/>
    <property type="match status" value="1"/>
</dbReference>
<dbReference type="RefSeq" id="WP_381351043.1">
    <property type="nucleotide sequence ID" value="NZ_JBHMCY010000139.1"/>
</dbReference>
<sequence length="406" mass="43603">MTAMASTQLIPAPQDAAERAALVARAAELQPLLREHAARTEADRRVPQEVIDAITEAGLFKTAVPKRYGGYEAGIRTMLDVSSTVAEGDGSAAWVVTLTNICAWLTGLFPQQAQDDVFGADPDARVSGVLAPTSTTRKVDGGWRVTGRWYYNSGSLHATWAVLGVPLTDEAGETIDQSLVLIPVSEMTIEDTWFVAGMKGSGSNCLIADDVFVPEHRVMSVPAAIEGDYPSENQDDEPFYRSAFVPILALVLAGPQLGLGRAALEIVRAKAGAKPISYTFFDAQVESVTFQNQIAQAAMMIDTAHLHAYRAADDIERAAAQGTYPDTLTRARVRADTGRAIEHVTQAIDALLFAHGAASFADVNPLQRIWRDSAVAARHAVTLPAVSYEVYGKALLNVDEKITPLV</sequence>